<evidence type="ECO:0000256" key="4">
    <source>
        <dbReference type="ARBA" id="ARBA00022695"/>
    </source>
</evidence>
<keyword evidence="2" id="KW-0639">Primosome</keyword>
<proteinExistence type="predicted"/>
<dbReference type="PANTHER" id="PTHR30313:SF2">
    <property type="entry name" value="DNA PRIMASE"/>
    <property type="match status" value="1"/>
</dbReference>
<evidence type="ECO:0000256" key="3">
    <source>
        <dbReference type="ARBA" id="ARBA00022679"/>
    </source>
</evidence>
<dbReference type="Gene3D" id="3.90.980.10">
    <property type="entry name" value="DNA primase, catalytic core, N-terminal domain"/>
    <property type="match status" value="1"/>
</dbReference>
<keyword evidence="5" id="KW-0235">DNA replication</keyword>
<keyword evidence="8" id="KW-0862">Zinc</keyword>
<evidence type="ECO:0000259" key="11">
    <source>
        <dbReference type="SMART" id="SM00493"/>
    </source>
</evidence>
<dbReference type="Pfam" id="PF08275">
    <property type="entry name" value="DNAG_N"/>
    <property type="match status" value="1"/>
</dbReference>
<organism evidence="12 13">
    <name type="scientific">Nibrella viscosa</name>
    <dbReference type="NCBI Taxonomy" id="1084524"/>
    <lineage>
        <taxon>Bacteria</taxon>
        <taxon>Pseudomonadati</taxon>
        <taxon>Bacteroidota</taxon>
        <taxon>Cytophagia</taxon>
        <taxon>Cytophagales</taxon>
        <taxon>Spirosomataceae</taxon>
        <taxon>Nibrella</taxon>
    </lineage>
</organism>
<evidence type="ECO:0000313" key="13">
    <source>
        <dbReference type="Proteomes" id="UP001500936"/>
    </source>
</evidence>
<dbReference type="InterPro" id="IPR006171">
    <property type="entry name" value="TOPRIM_dom"/>
</dbReference>
<evidence type="ECO:0000256" key="7">
    <source>
        <dbReference type="ARBA" id="ARBA00022771"/>
    </source>
</evidence>
<evidence type="ECO:0008006" key="14">
    <source>
        <dbReference type="Google" id="ProtNLM"/>
    </source>
</evidence>
<keyword evidence="1" id="KW-0240">DNA-directed RNA polymerase</keyword>
<dbReference type="Pfam" id="PF13155">
    <property type="entry name" value="Toprim_2"/>
    <property type="match status" value="1"/>
</dbReference>
<dbReference type="Gene3D" id="3.90.580.10">
    <property type="entry name" value="Zinc finger, CHC2-type domain"/>
    <property type="match status" value="1"/>
</dbReference>
<reference evidence="13" key="1">
    <citation type="journal article" date="2019" name="Int. J. Syst. Evol. Microbiol.">
        <title>The Global Catalogue of Microorganisms (GCM) 10K type strain sequencing project: providing services to taxonomists for standard genome sequencing and annotation.</title>
        <authorList>
            <consortium name="The Broad Institute Genomics Platform"/>
            <consortium name="The Broad Institute Genome Sequencing Center for Infectious Disease"/>
            <person name="Wu L."/>
            <person name="Ma J."/>
        </authorList>
    </citation>
    <scope>NUCLEOTIDE SEQUENCE [LARGE SCALE GENOMIC DNA]</scope>
    <source>
        <strain evidence="13">JCM 17925</strain>
    </source>
</reference>
<evidence type="ECO:0000313" key="12">
    <source>
        <dbReference type="EMBL" id="GAA4401393.1"/>
    </source>
</evidence>
<feature type="domain" description="Zinc finger CHC2-type" evidence="10">
    <location>
        <begin position="30"/>
        <end position="81"/>
    </location>
</feature>
<evidence type="ECO:0000256" key="5">
    <source>
        <dbReference type="ARBA" id="ARBA00022705"/>
    </source>
</evidence>
<keyword evidence="4" id="KW-0548">Nucleotidyltransferase</keyword>
<dbReference type="Gene3D" id="3.40.1360.10">
    <property type="match status" value="1"/>
</dbReference>
<evidence type="ECO:0000256" key="1">
    <source>
        <dbReference type="ARBA" id="ARBA00022478"/>
    </source>
</evidence>
<dbReference type="SMART" id="SM00493">
    <property type="entry name" value="TOPRIM"/>
    <property type="match status" value="1"/>
</dbReference>
<protein>
    <recommendedName>
        <fullName evidence="14">DNA primase</fullName>
    </recommendedName>
</protein>
<dbReference type="Proteomes" id="UP001500936">
    <property type="component" value="Unassembled WGS sequence"/>
</dbReference>
<evidence type="ECO:0000256" key="8">
    <source>
        <dbReference type="ARBA" id="ARBA00022833"/>
    </source>
</evidence>
<dbReference type="SUPFAM" id="SSF57783">
    <property type="entry name" value="Zinc beta-ribbon"/>
    <property type="match status" value="1"/>
</dbReference>
<dbReference type="RefSeq" id="WP_345265646.1">
    <property type="nucleotide sequence ID" value="NZ_BAABHB010000002.1"/>
</dbReference>
<comment type="caution">
    <text evidence="12">The sequence shown here is derived from an EMBL/GenBank/DDBJ whole genome shotgun (WGS) entry which is preliminary data.</text>
</comment>
<dbReference type="PANTHER" id="PTHR30313">
    <property type="entry name" value="DNA PRIMASE"/>
    <property type="match status" value="1"/>
</dbReference>
<dbReference type="InterPro" id="IPR037068">
    <property type="entry name" value="DNA_primase_core_N_sf"/>
</dbReference>
<accession>A0ABP8K6D3</accession>
<evidence type="ECO:0000256" key="6">
    <source>
        <dbReference type="ARBA" id="ARBA00022723"/>
    </source>
</evidence>
<name>A0ABP8K6D3_9BACT</name>
<evidence type="ECO:0000256" key="9">
    <source>
        <dbReference type="ARBA" id="ARBA00023163"/>
    </source>
</evidence>
<dbReference type="EMBL" id="BAABHB010000002">
    <property type="protein sequence ID" value="GAA4401393.1"/>
    <property type="molecule type" value="Genomic_DNA"/>
</dbReference>
<keyword evidence="9" id="KW-0804">Transcription</keyword>
<dbReference type="SUPFAM" id="SSF56731">
    <property type="entry name" value="DNA primase core"/>
    <property type="match status" value="1"/>
</dbReference>
<keyword evidence="6" id="KW-0479">Metal-binding</keyword>
<sequence length="351" mass="40440">MDLLAQVRDISIVQVANDLGYQLQFNRKILCPFHDEKTASLVLYPQTNTFYCFGCGKHGDVVGFYADISRQEYRTAMHELAANYLPGYQIGGYKRKGVRKVTPERVKAHKKLTAPDSGAYVYREYHSDIYEEFQRICEQQPGNQIGQDALDYLQSRGFTQEVLQTFRIFVVTDYETVHAHLRNTFNLLDLQESGLYNERGNLIFYRHPIIIPYFKRGRIVFLQARVIGSPTDNISRYQFLSGVPVELFNQDILPRLGPKHTVFVTEGAFDCMTLAQHGYHAVSLGSATMFKREWAKLFKRVEVCFYFDNDEAGKKAALEFSETFAQYGISTRIGAVPEGFKDVNDYFLNRR</sequence>
<feature type="domain" description="Toprim" evidence="11">
    <location>
        <begin position="260"/>
        <end position="329"/>
    </location>
</feature>
<gene>
    <name evidence="12" type="ORF">GCM10023187_15540</name>
</gene>
<dbReference type="InterPro" id="IPR002694">
    <property type="entry name" value="Znf_CHC2"/>
</dbReference>
<dbReference type="Pfam" id="PF01807">
    <property type="entry name" value="Zn_ribbon_DnaG"/>
    <property type="match status" value="1"/>
</dbReference>
<keyword evidence="3" id="KW-0808">Transferase</keyword>
<evidence type="ECO:0000256" key="2">
    <source>
        <dbReference type="ARBA" id="ARBA00022515"/>
    </source>
</evidence>
<dbReference type="InterPro" id="IPR036977">
    <property type="entry name" value="DNA_primase_Znf_CHC2"/>
</dbReference>
<evidence type="ECO:0000259" key="10">
    <source>
        <dbReference type="SMART" id="SM00400"/>
    </source>
</evidence>
<keyword evidence="13" id="KW-1185">Reference proteome</keyword>
<dbReference type="SMART" id="SM00400">
    <property type="entry name" value="ZnF_CHCC"/>
    <property type="match status" value="1"/>
</dbReference>
<dbReference type="InterPro" id="IPR050219">
    <property type="entry name" value="DnaG_primase"/>
</dbReference>
<keyword evidence="7" id="KW-0863">Zinc-finger</keyword>
<dbReference type="CDD" id="cd03364">
    <property type="entry name" value="TOPRIM_DnaG_primases"/>
    <property type="match status" value="1"/>
</dbReference>
<dbReference type="InterPro" id="IPR013264">
    <property type="entry name" value="DNAG_N"/>
</dbReference>
<dbReference type="InterPro" id="IPR034151">
    <property type="entry name" value="TOPRIM_DnaG_bac"/>
</dbReference>